<reference evidence="2 3" key="1">
    <citation type="submission" date="2020-08" db="EMBL/GenBank/DDBJ databases">
        <title>Genomic Encyclopedia of Type Strains, Phase IV (KMG-IV): sequencing the most valuable type-strain genomes for metagenomic binning, comparative biology and taxonomic classification.</title>
        <authorList>
            <person name="Goeker M."/>
        </authorList>
    </citation>
    <scope>NUCLEOTIDE SEQUENCE [LARGE SCALE GENOMIC DNA]</scope>
    <source>
        <strain evidence="2 3">DSM 29007</strain>
    </source>
</reference>
<comment type="caution">
    <text evidence="2">The sequence shown here is derived from an EMBL/GenBank/DDBJ whole genome shotgun (WGS) entry which is preliminary data.</text>
</comment>
<dbReference type="InterPro" id="IPR004360">
    <property type="entry name" value="Glyas_Fos-R_dOase_dom"/>
</dbReference>
<sequence length="136" mass="15172">MQLFSQLNFGGNCEEAFRFYEAHLGGRITTILRVRDLPPHVPPPPGSADAVIHARMDIAGVELIGNDVPAAYFEPVRSSYLYLSLDSVEEAERAYAALSEGGEIGMPLHESFFAARFAQVRDRFGVLWSILYRQPE</sequence>
<dbReference type="RefSeq" id="WP_170036051.1">
    <property type="nucleotide sequence ID" value="NZ_JABDTL010000002.1"/>
</dbReference>
<evidence type="ECO:0000259" key="1">
    <source>
        <dbReference type="Pfam" id="PF00903"/>
    </source>
</evidence>
<feature type="domain" description="Glyoxalase/fosfomycin resistance/dioxygenase" evidence="1">
    <location>
        <begin position="11"/>
        <end position="129"/>
    </location>
</feature>
<organism evidence="2 3">
    <name type="scientific">Longimicrobium terrae</name>
    <dbReference type="NCBI Taxonomy" id="1639882"/>
    <lineage>
        <taxon>Bacteria</taxon>
        <taxon>Pseudomonadati</taxon>
        <taxon>Gemmatimonadota</taxon>
        <taxon>Longimicrobiia</taxon>
        <taxon>Longimicrobiales</taxon>
        <taxon>Longimicrobiaceae</taxon>
        <taxon>Longimicrobium</taxon>
    </lineage>
</organism>
<gene>
    <name evidence="2" type="ORF">HNQ61_001435</name>
</gene>
<dbReference type="EMBL" id="JACHIA010000003">
    <property type="protein sequence ID" value="MBB6069818.1"/>
    <property type="molecule type" value="Genomic_DNA"/>
</dbReference>
<dbReference type="InterPro" id="IPR029068">
    <property type="entry name" value="Glyas_Bleomycin-R_OHBP_Dase"/>
</dbReference>
<protein>
    <submittedName>
        <fullName evidence="2">PhnB protein</fullName>
    </submittedName>
</protein>
<dbReference type="Gene3D" id="3.10.180.10">
    <property type="entry name" value="2,3-Dihydroxybiphenyl 1,2-Dioxygenase, domain 1"/>
    <property type="match status" value="1"/>
</dbReference>
<evidence type="ECO:0000313" key="3">
    <source>
        <dbReference type="Proteomes" id="UP000582837"/>
    </source>
</evidence>
<dbReference type="PANTHER" id="PTHR33990:SF1">
    <property type="entry name" value="PROTEIN YJDN"/>
    <property type="match status" value="1"/>
</dbReference>
<dbReference type="SUPFAM" id="SSF54593">
    <property type="entry name" value="Glyoxalase/Bleomycin resistance protein/Dihydroxybiphenyl dioxygenase"/>
    <property type="match status" value="1"/>
</dbReference>
<dbReference type="Proteomes" id="UP000582837">
    <property type="component" value="Unassembled WGS sequence"/>
</dbReference>
<dbReference type="Pfam" id="PF00903">
    <property type="entry name" value="Glyoxalase"/>
    <property type="match status" value="1"/>
</dbReference>
<dbReference type="PANTHER" id="PTHR33990">
    <property type="entry name" value="PROTEIN YJDN-RELATED"/>
    <property type="match status" value="1"/>
</dbReference>
<name>A0A841GVM4_9BACT</name>
<dbReference type="AlphaFoldDB" id="A0A841GVM4"/>
<dbReference type="InterPro" id="IPR028973">
    <property type="entry name" value="PhnB-like"/>
</dbReference>
<evidence type="ECO:0000313" key="2">
    <source>
        <dbReference type="EMBL" id="MBB6069818.1"/>
    </source>
</evidence>
<keyword evidence="3" id="KW-1185">Reference proteome</keyword>
<dbReference type="CDD" id="cd06588">
    <property type="entry name" value="PhnB_like"/>
    <property type="match status" value="1"/>
</dbReference>
<proteinExistence type="predicted"/>
<accession>A0A841GVM4</accession>